<evidence type="ECO:0000313" key="2">
    <source>
        <dbReference type="Proteomes" id="UP001595897"/>
    </source>
</evidence>
<name>A0ABV9LX97_9ALTE</name>
<gene>
    <name evidence="1" type="ORF">ACFO4O_09900</name>
</gene>
<proteinExistence type="predicted"/>
<sequence>MYPSQNVTCTGTSVQPAITTFSERNEYTYDSLARLYTKDVTIDDETFTHRYYYDRYSRLRDKDTPYGQAYNYQYDAVGNLQSIYYYYEEKIWEAQKYNKR</sequence>
<dbReference type="RefSeq" id="WP_382407906.1">
    <property type="nucleotide sequence ID" value="NZ_JBHSGU010000002.1"/>
</dbReference>
<protein>
    <recommendedName>
        <fullName evidence="3">YD repeat-containing protein</fullName>
    </recommendedName>
</protein>
<evidence type="ECO:0008006" key="3">
    <source>
        <dbReference type="Google" id="ProtNLM"/>
    </source>
</evidence>
<accession>A0ABV9LX97</accession>
<reference evidence="2" key="1">
    <citation type="journal article" date="2019" name="Int. J. Syst. Evol. Microbiol.">
        <title>The Global Catalogue of Microorganisms (GCM) 10K type strain sequencing project: providing services to taxonomists for standard genome sequencing and annotation.</title>
        <authorList>
            <consortium name="The Broad Institute Genomics Platform"/>
            <consortium name="The Broad Institute Genome Sequencing Center for Infectious Disease"/>
            <person name="Wu L."/>
            <person name="Ma J."/>
        </authorList>
    </citation>
    <scope>NUCLEOTIDE SEQUENCE [LARGE SCALE GENOMIC DNA]</scope>
    <source>
        <strain evidence="2">KACC 12507</strain>
    </source>
</reference>
<dbReference type="EMBL" id="JBHSGU010000002">
    <property type="protein sequence ID" value="MFC4700471.1"/>
    <property type="molecule type" value="Genomic_DNA"/>
</dbReference>
<organism evidence="1 2">
    <name type="scientific">Glaciecola siphonariae</name>
    <dbReference type="NCBI Taxonomy" id="521012"/>
    <lineage>
        <taxon>Bacteria</taxon>
        <taxon>Pseudomonadati</taxon>
        <taxon>Pseudomonadota</taxon>
        <taxon>Gammaproteobacteria</taxon>
        <taxon>Alteromonadales</taxon>
        <taxon>Alteromonadaceae</taxon>
        <taxon>Glaciecola</taxon>
    </lineage>
</organism>
<keyword evidence="2" id="KW-1185">Reference proteome</keyword>
<evidence type="ECO:0000313" key="1">
    <source>
        <dbReference type="EMBL" id="MFC4700471.1"/>
    </source>
</evidence>
<feature type="non-terminal residue" evidence="1">
    <location>
        <position position="100"/>
    </location>
</feature>
<comment type="caution">
    <text evidence="1">The sequence shown here is derived from an EMBL/GenBank/DDBJ whole genome shotgun (WGS) entry which is preliminary data.</text>
</comment>
<dbReference type="Proteomes" id="UP001595897">
    <property type="component" value="Unassembled WGS sequence"/>
</dbReference>